<dbReference type="FunFam" id="3.80.10.10:FF:000383">
    <property type="entry name" value="Leucine-rich repeat receptor protein kinase EMS1"/>
    <property type="match status" value="1"/>
</dbReference>
<organism evidence="26 27">
    <name type="scientific">Carya illinoinensis</name>
    <name type="common">Pecan</name>
    <dbReference type="NCBI Taxonomy" id="32201"/>
    <lineage>
        <taxon>Eukaryota</taxon>
        <taxon>Viridiplantae</taxon>
        <taxon>Streptophyta</taxon>
        <taxon>Embryophyta</taxon>
        <taxon>Tracheophyta</taxon>
        <taxon>Spermatophyta</taxon>
        <taxon>Magnoliopsida</taxon>
        <taxon>eudicotyledons</taxon>
        <taxon>Gunneridae</taxon>
        <taxon>Pentapetalae</taxon>
        <taxon>rosids</taxon>
        <taxon>fabids</taxon>
        <taxon>Fagales</taxon>
        <taxon>Juglandaceae</taxon>
        <taxon>Carya</taxon>
    </lineage>
</organism>
<evidence type="ECO:0000256" key="20">
    <source>
        <dbReference type="ARBA" id="ARBA00038043"/>
    </source>
</evidence>
<evidence type="ECO:0000313" key="27">
    <source>
        <dbReference type="Proteomes" id="UP000811246"/>
    </source>
</evidence>
<dbReference type="PROSITE" id="PS00107">
    <property type="entry name" value="PROTEIN_KINASE_ATP"/>
    <property type="match status" value="1"/>
</dbReference>
<evidence type="ECO:0000256" key="12">
    <source>
        <dbReference type="ARBA" id="ARBA00022737"/>
    </source>
</evidence>
<dbReference type="PANTHER" id="PTHR48005:SF16">
    <property type="entry name" value="MDIS1-INTERACTING RECEPTOR LIKE KINASE 2-LIKE ISOFORM X1"/>
    <property type="match status" value="1"/>
</dbReference>
<dbReference type="Pfam" id="PF23598">
    <property type="entry name" value="LRR_14"/>
    <property type="match status" value="1"/>
</dbReference>
<evidence type="ECO:0000256" key="14">
    <source>
        <dbReference type="ARBA" id="ARBA00022777"/>
    </source>
</evidence>
<dbReference type="GO" id="GO:0005524">
    <property type="term" value="F:ATP binding"/>
    <property type="evidence" value="ECO:0007669"/>
    <property type="project" value="UniProtKB-UniRule"/>
</dbReference>
<dbReference type="InterPro" id="IPR051420">
    <property type="entry name" value="Ser_Thr_Kinases_DiverseReg"/>
</dbReference>
<keyword evidence="9" id="KW-0808">Transferase</keyword>
<dbReference type="EMBL" id="CM031833">
    <property type="protein sequence ID" value="KAG6697164.1"/>
    <property type="molecule type" value="Genomic_DNA"/>
</dbReference>
<evidence type="ECO:0000256" key="13">
    <source>
        <dbReference type="ARBA" id="ARBA00022741"/>
    </source>
</evidence>
<name>A0A922J9X2_CARIL</name>
<reference evidence="26" key="1">
    <citation type="submission" date="2021-01" db="EMBL/GenBank/DDBJ databases">
        <authorList>
            <person name="Lovell J.T."/>
            <person name="Bentley N."/>
            <person name="Bhattarai G."/>
            <person name="Jenkins J.W."/>
            <person name="Sreedasyam A."/>
            <person name="Alarcon Y."/>
            <person name="Bock C."/>
            <person name="Boston L."/>
            <person name="Carlson J."/>
            <person name="Cervantes K."/>
            <person name="Clermont K."/>
            <person name="Krom N."/>
            <person name="Kubenka K."/>
            <person name="Mamidi S."/>
            <person name="Mattison C."/>
            <person name="Monteros M."/>
            <person name="Pisani C."/>
            <person name="Plott C."/>
            <person name="Rajasekar S."/>
            <person name="Rhein H.S."/>
            <person name="Rohla C."/>
            <person name="Song M."/>
            <person name="Hilaire R.S."/>
            <person name="Shu S."/>
            <person name="Wells L."/>
            <person name="Wang X."/>
            <person name="Webber J."/>
            <person name="Heerema R.J."/>
            <person name="Klein P."/>
            <person name="Conner P."/>
            <person name="Grauke L."/>
            <person name="Grimwood J."/>
            <person name="Schmutz J."/>
            <person name="Randall J.J."/>
        </authorList>
    </citation>
    <scope>NUCLEOTIDE SEQUENCE</scope>
    <source>
        <tissue evidence="26">Leaf</tissue>
    </source>
</reference>
<keyword evidence="16 24" id="KW-1133">Transmembrane helix</keyword>
<feature type="binding site" evidence="23">
    <location>
        <position position="574"/>
    </location>
    <ligand>
        <name>ATP</name>
        <dbReference type="ChEBI" id="CHEBI:30616"/>
    </ligand>
</feature>
<dbReference type="PROSITE" id="PS51450">
    <property type="entry name" value="LRR"/>
    <property type="match status" value="2"/>
</dbReference>
<keyword evidence="5" id="KW-0964">Secreted</keyword>
<keyword evidence="8" id="KW-0433">Leucine-rich repeat</keyword>
<dbReference type="PANTHER" id="PTHR48005">
    <property type="entry name" value="LEUCINE RICH REPEAT KINASE 2"/>
    <property type="match status" value="1"/>
</dbReference>
<keyword evidence="13 23" id="KW-0547">Nucleotide-binding</keyword>
<evidence type="ECO:0000256" key="4">
    <source>
        <dbReference type="ARBA" id="ARBA00012513"/>
    </source>
</evidence>
<evidence type="ECO:0000256" key="9">
    <source>
        <dbReference type="ARBA" id="ARBA00022679"/>
    </source>
</evidence>
<keyword evidence="7" id="KW-0597">Phosphoprotein</keyword>
<evidence type="ECO:0000256" key="10">
    <source>
        <dbReference type="ARBA" id="ARBA00022692"/>
    </source>
</evidence>
<protein>
    <recommendedName>
        <fullName evidence="4">non-specific serine/threonine protein kinase</fullName>
        <ecNumber evidence="4">2.7.11.1</ecNumber>
    </recommendedName>
</protein>
<evidence type="ECO:0000256" key="17">
    <source>
        <dbReference type="ARBA" id="ARBA00023136"/>
    </source>
</evidence>
<keyword evidence="19" id="KW-0325">Glycoprotein</keyword>
<dbReference type="AlphaFoldDB" id="A0A922J9X2"/>
<dbReference type="FunFam" id="3.80.10.10:FF:000400">
    <property type="entry name" value="Nuclear pore complex protein NUP107"/>
    <property type="match status" value="1"/>
</dbReference>
<dbReference type="FunFam" id="1.10.510.10:FF:000445">
    <property type="entry name" value="MDIS1-interacting receptor like kinase 2"/>
    <property type="match status" value="1"/>
</dbReference>
<keyword evidence="6" id="KW-0723">Serine/threonine-protein kinase</keyword>
<evidence type="ECO:0000256" key="15">
    <source>
        <dbReference type="ARBA" id="ARBA00022840"/>
    </source>
</evidence>
<comment type="catalytic activity">
    <reaction evidence="22">
        <text>L-seryl-[protein] + ATP = O-phospho-L-seryl-[protein] + ADP + H(+)</text>
        <dbReference type="Rhea" id="RHEA:17989"/>
        <dbReference type="Rhea" id="RHEA-COMP:9863"/>
        <dbReference type="Rhea" id="RHEA-COMP:11604"/>
        <dbReference type="ChEBI" id="CHEBI:15378"/>
        <dbReference type="ChEBI" id="CHEBI:29999"/>
        <dbReference type="ChEBI" id="CHEBI:30616"/>
        <dbReference type="ChEBI" id="CHEBI:83421"/>
        <dbReference type="ChEBI" id="CHEBI:456216"/>
        <dbReference type="EC" id="2.7.11.1"/>
    </reaction>
</comment>
<evidence type="ECO:0000256" key="21">
    <source>
        <dbReference type="ARBA" id="ARBA00047899"/>
    </source>
</evidence>
<evidence type="ECO:0000259" key="25">
    <source>
        <dbReference type="PROSITE" id="PS50011"/>
    </source>
</evidence>
<evidence type="ECO:0000256" key="7">
    <source>
        <dbReference type="ARBA" id="ARBA00022553"/>
    </source>
</evidence>
<keyword evidence="11" id="KW-0732">Signal</keyword>
<dbReference type="InterPro" id="IPR001611">
    <property type="entry name" value="Leu-rich_rpt"/>
</dbReference>
<keyword evidence="5" id="KW-0134">Cell wall</keyword>
<keyword evidence="18" id="KW-0675">Receptor</keyword>
<keyword evidence="10 24" id="KW-0812">Transmembrane</keyword>
<comment type="catalytic activity">
    <reaction evidence="21">
        <text>L-threonyl-[protein] + ATP = O-phospho-L-threonyl-[protein] + ADP + H(+)</text>
        <dbReference type="Rhea" id="RHEA:46608"/>
        <dbReference type="Rhea" id="RHEA-COMP:11060"/>
        <dbReference type="Rhea" id="RHEA-COMP:11605"/>
        <dbReference type="ChEBI" id="CHEBI:15378"/>
        <dbReference type="ChEBI" id="CHEBI:30013"/>
        <dbReference type="ChEBI" id="CHEBI:30616"/>
        <dbReference type="ChEBI" id="CHEBI:61977"/>
        <dbReference type="ChEBI" id="CHEBI:456216"/>
        <dbReference type="EC" id="2.7.11.1"/>
    </reaction>
</comment>
<evidence type="ECO:0000256" key="8">
    <source>
        <dbReference type="ARBA" id="ARBA00022614"/>
    </source>
</evidence>
<evidence type="ECO:0000256" key="19">
    <source>
        <dbReference type="ARBA" id="ARBA00023180"/>
    </source>
</evidence>
<dbReference type="InterPro" id="IPR055414">
    <property type="entry name" value="LRR_R13L4/SHOC2-like"/>
</dbReference>
<evidence type="ECO:0000256" key="22">
    <source>
        <dbReference type="ARBA" id="ARBA00048679"/>
    </source>
</evidence>
<proteinExistence type="inferred from homology"/>
<dbReference type="InterPro" id="IPR017441">
    <property type="entry name" value="Protein_kinase_ATP_BS"/>
</dbReference>
<dbReference type="Proteomes" id="UP000811246">
    <property type="component" value="Chromosome 9"/>
</dbReference>
<dbReference type="FunFam" id="3.80.10.10:FF:000111">
    <property type="entry name" value="LRR receptor-like serine/threonine-protein kinase ERECTA"/>
    <property type="match status" value="1"/>
</dbReference>
<evidence type="ECO:0000256" key="24">
    <source>
        <dbReference type="SAM" id="Phobius"/>
    </source>
</evidence>
<gene>
    <name evidence="26" type="ORF">I3842_09G185300</name>
</gene>
<dbReference type="PROSITE" id="PS50011">
    <property type="entry name" value="PROTEIN_KINASE_DOM"/>
    <property type="match status" value="1"/>
</dbReference>
<dbReference type="InterPro" id="IPR025875">
    <property type="entry name" value="Leu-rich_rpt_4"/>
</dbReference>
<comment type="caution">
    <text evidence="26">The sequence shown here is derived from an EMBL/GenBank/DDBJ whole genome shotgun (WGS) entry which is preliminary data.</text>
</comment>
<keyword evidence="14" id="KW-0418">Kinase</keyword>
<evidence type="ECO:0000313" key="26">
    <source>
        <dbReference type="EMBL" id="KAG6697164.1"/>
    </source>
</evidence>
<keyword evidence="17 24" id="KW-0472">Membrane</keyword>
<evidence type="ECO:0000256" key="2">
    <source>
        <dbReference type="ARBA" id="ARBA00004479"/>
    </source>
</evidence>
<dbReference type="GO" id="GO:0016020">
    <property type="term" value="C:membrane"/>
    <property type="evidence" value="ECO:0007669"/>
    <property type="project" value="UniProtKB-SubCell"/>
</dbReference>
<evidence type="ECO:0000256" key="5">
    <source>
        <dbReference type="ARBA" id="ARBA00022512"/>
    </source>
</evidence>
<dbReference type="FunFam" id="3.30.200.20:FF:000309">
    <property type="entry name" value="Leucine-rich repeat receptor protein kinase MSP1"/>
    <property type="match status" value="1"/>
</dbReference>
<keyword evidence="12" id="KW-0677">Repeat</keyword>
<comment type="similarity">
    <text evidence="3">Belongs to the RLP family.</text>
</comment>
<evidence type="ECO:0000256" key="23">
    <source>
        <dbReference type="PROSITE-ProRule" id="PRU10141"/>
    </source>
</evidence>
<dbReference type="InterPro" id="IPR000719">
    <property type="entry name" value="Prot_kinase_dom"/>
</dbReference>
<evidence type="ECO:0000256" key="1">
    <source>
        <dbReference type="ARBA" id="ARBA00004191"/>
    </source>
</evidence>
<evidence type="ECO:0000256" key="3">
    <source>
        <dbReference type="ARBA" id="ARBA00009592"/>
    </source>
</evidence>
<dbReference type="GO" id="GO:0004674">
    <property type="term" value="F:protein serine/threonine kinase activity"/>
    <property type="evidence" value="ECO:0007669"/>
    <property type="project" value="UniProtKB-KW"/>
</dbReference>
<feature type="transmembrane region" description="Helical" evidence="24">
    <location>
        <begin position="486"/>
        <end position="509"/>
    </location>
</feature>
<evidence type="ECO:0000256" key="16">
    <source>
        <dbReference type="ARBA" id="ARBA00022989"/>
    </source>
</evidence>
<feature type="transmembrane region" description="Helical" evidence="24">
    <location>
        <begin position="12"/>
        <end position="35"/>
    </location>
</feature>
<dbReference type="SMART" id="SM00365">
    <property type="entry name" value="LRR_SD22"/>
    <property type="match status" value="8"/>
</dbReference>
<dbReference type="Pfam" id="PF00069">
    <property type="entry name" value="Pkinase"/>
    <property type="match status" value="1"/>
</dbReference>
<dbReference type="EC" id="2.7.11.1" evidence="4"/>
<comment type="similarity">
    <text evidence="20">Belongs to the polygalacturonase-inhibiting protein family.</text>
</comment>
<dbReference type="PROSITE" id="PS00109">
    <property type="entry name" value="PROTEIN_KINASE_TYR"/>
    <property type="match status" value="1"/>
</dbReference>
<evidence type="ECO:0000256" key="11">
    <source>
        <dbReference type="ARBA" id="ARBA00022729"/>
    </source>
</evidence>
<comment type="subcellular location">
    <subcellularLocation>
        <location evidence="2">Membrane</location>
        <topology evidence="2">Single-pass type I membrane protein</topology>
    </subcellularLocation>
    <subcellularLocation>
        <location evidence="1">Secreted</location>
        <location evidence="1">Cell wall</location>
    </subcellularLocation>
</comment>
<evidence type="ECO:0000256" key="18">
    <source>
        <dbReference type="ARBA" id="ARBA00023170"/>
    </source>
</evidence>
<dbReference type="InterPro" id="IPR008266">
    <property type="entry name" value="Tyr_kinase_AS"/>
</dbReference>
<evidence type="ECO:0000256" key="6">
    <source>
        <dbReference type="ARBA" id="ARBA00022527"/>
    </source>
</evidence>
<accession>A0A922J9X2</accession>
<dbReference type="Pfam" id="PF12799">
    <property type="entry name" value="LRR_4"/>
    <property type="match status" value="1"/>
</dbReference>
<dbReference type="InterPro" id="IPR003591">
    <property type="entry name" value="Leu-rich_rpt_typical-subtyp"/>
</dbReference>
<feature type="domain" description="Protein kinase" evidence="25">
    <location>
        <begin position="546"/>
        <end position="813"/>
    </location>
</feature>
<keyword evidence="15 23" id="KW-0067">ATP-binding</keyword>
<sequence>MNIYSTNQSLLIKMAASSLCISNIPIVAWAIWFFLCRNCLDNALHQLVNVAASGSISALQLEQAKALQETGWWPSSSINSSACNWVGVSCNAGSGSVTSINRSYESLGGQLKLNFSFFPNLVCLDLSRNKLHGRIPPEIGMLKNLTYLSLYSNMLVGPFPTTLGHLTNLKYLNLGLNKINGSIPPEIGMLKNLTTLSLYPNMLIGPIPTTLGHLTNLRILYLSQNKINGSIPPEIGMLKNLTHLCLSSNMLVGPIPSTIGHLTNLRYFDLGPNKINGSIPPEIGMLKNLTTLDLHSNRLVGPIPSTIGHLTNLKYLDLSRNKINGSIPPKIGMLKNLTSLSLGSNMLVVRIPTTLGHLTNLESLDLCRNKINGSIPPEIGMLKNLTHVNLSHNFISGEIPTALGTIGLLLTLDLSYNNLTGNIPSFLIGIDTLDLSHNSLKGRIPNVYSLHYTPHTLIGNRDLCGQFKIFPPCPKSRNSIITKIEIFAPITTFLAFLVIGGILLSRCVFKKNQIESRGSKNGNIFSIWNYDGHIAYEDIIEATEDFDIKYCIGTGGYGSVYKAELPNGNMVALKKLHQREAENPVFLRSFMNEVRVLTAIRHRNIVKLHGFCVHKRCRFLIYEYMERGSLFCVLRNVDEAMELDWSKRVNIIKVTAHALSYMHHECTPAIVHRDISSNNILLNSEFQGFISDFGIVKLLDPDFSNQTLVAGTYGYIAPEFAYTMTVTEKCDVYSFGVVALEVLMGRHPGELLSSLSSSSSQNMTLNEILDQRLPLPNCLIGQEILLVATIAFACLHTQPKSRPTMKCVSQEFLSLKKPNAIPLTTVSLPQLRKQAAYMAGSGFAYC</sequence>
<dbReference type="Pfam" id="PF00560">
    <property type="entry name" value="LRR_1"/>
    <property type="match status" value="5"/>
</dbReference>
<dbReference type="SMART" id="SM00369">
    <property type="entry name" value="LRR_TYP"/>
    <property type="match status" value="8"/>
</dbReference>